<dbReference type="Proteomes" id="UP000886998">
    <property type="component" value="Unassembled WGS sequence"/>
</dbReference>
<keyword evidence="2" id="KW-1185">Reference proteome</keyword>
<protein>
    <submittedName>
        <fullName evidence="1">Uncharacterized protein</fullName>
    </submittedName>
</protein>
<sequence length="124" mass="14126">MGPETAELSRLIKSFCSLFKKGKKTSCSDKTFFLMGKTPCKRNNGLKMFPGLLPIKSNDLRWFADFKNWSYDTNDAESLQTGGNRYTGKMEEVTKIIMKDQSECEIAEMTQISYGSVFTILHEN</sequence>
<accession>A0A8X6XDI7</accession>
<comment type="caution">
    <text evidence="1">The sequence shown here is derived from an EMBL/GenBank/DDBJ whole genome shotgun (WGS) entry which is preliminary data.</text>
</comment>
<dbReference type="EMBL" id="BMAV01007642">
    <property type="protein sequence ID" value="GFY50695.1"/>
    <property type="molecule type" value="Genomic_DNA"/>
</dbReference>
<organism evidence="1 2">
    <name type="scientific">Trichonephila inaurata madagascariensis</name>
    <dbReference type="NCBI Taxonomy" id="2747483"/>
    <lineage>
        <taxon>Eukaryota</taxon>
        <taxon>Metazoa</taxon>
        <taxon>Ecdysozoa</taxon>
        <taxon>Arthropoda</taxon>
        <taxon>Chelicerata</taxon>
        <taxon>Arachnida</taxon>
        <taxon>Araneae</taxon>
        <taxon>Araneomorphae</taxon>
        <taxon>Entelegynae</taxon>
        <taxon>Araneoidea</taxon>
        <taxon>Nephilidae</taxon>
        <taxon>Trichonephila</taxon>
        <taxon>Trichonephila inaurata</taxon>
    </lineage>
</organism>
<dbReference type="OrthoDB" id="6428254at2759"/>
<name>A0A8X6XDI7_9ARAC</name>
<proteinExistence type="predicted"/>
<gene>
    <name evidence="1" type="ORF">TNIN_252501</name>
</gene>
<reference evidence="1" key="1">
    <citation type="submission" date="2020-08" db="EMBL/GenBank/DDBJ databases">
        <title>Multicomponent nature underlies the extraordinary mechanical properties of spider dragline silk.</title>
        <authorList>
            <person name="Kono N."/>
            <person name="Nakamura H."/>
            <person name="Mori M."/>
            <person name="Yoshida Y."/>
            <person name="Ohtoshi R."/>
            <person name="Malay A.D."/>
            <person name="Moran D.A.P."/>
            <person name="Tomita M."/>
            <person name="Numata K."/>
            <person name="Arakawa K."/>
        </authorList>
    </citation>
    <scope>NUCLEOTIDE SEQUENCE</scope>
</reference>
<dbReference type="AlphaFoldDB" id="A0A8X6XDI7"/>
<evidence type="ECO:0000313" key="2">
    <source>
        <dbReference type="Proteomes" id="UP000886998"/>
    </source>
</evidence>
<evidence type="ECO:0000313" key="1">
    <source>
        <dbReference type="EMBL" id="GFY50695.1"/>
    </source>
</evidence>